<dbReference type="Proteomes" id="UP000236319">
    <property type="component" value="Unassembled WGS sequence"/>
</dbReference>
<dbReference type="InterPro" id="IPR036925">
    <property type="entry name" value="TIF_IF2_dom3_sf"/>
</dbReference>
<dbReference type="Pfam" id="PF00009">
    <property type="entry name" value="GTP_EFTU"/>
    <property type="match status" value="1"/>
</dbReference>
<evidence type="ECO:0000256" key="4">
    <source>
        <dbReference type="ARBA" id="ARBA00022917"/>
    </source>
</evidence>
<feature type="compositionally biased region" description="Acidic residues" evidence="6">
    <location>
        <begin position="552"/>
        <end position="561"/>
    </location>
</feature>
<evidence type="ECO:0000256" key="3">
    <source>
        <dbReference type="ARBA" id="ARBA00022741"/>
    </source>
</evidence>
<evidence type="ECO:0000256" key="6">
    <source>
        <dbReference type="SAM" id="MobiDB-lite"/>
    </source>
</evidence>
<dbReference type="NCBIfam" id="TIGR00231">
    <property type="entry name" value="small_GTP"/>
    <property type="match status" value="1"/>
</dbReference>
<dbReference type="Pfam" id="PF11987">
    <property type="entry name" value="IF-2"/>
    <property type="match status" value="1"/>
</dbReference>
<evidence type="ECO:0000256" key="2">
    <source>
        <dbReference type="ARBA" id="ARBA00022540"/>
    </source>
</evidence>
<dbReference type="GO" id="GO:0005525">
    <property type="term" value="F:GTP binding"/>
    <property type="evidence" value="ECO:0007669"/>
    <property type="project" value="UniProtKB-KW"/>
</dbReference>
<keyword evidence="5" id="KW-0342">GTP-binding</keyword>
<sequence>MIAASRWLAYRGRFLPLGRAAFRKTLSRGRAQRSPEILLPPWVAVHELRLMLRVNYTACLRACNVSVTRGSYTWSDVHGRRFRCENKRNVLVPFESAAVASRAFGFQAIRVSPEPPTPQRCVTPNALPVLAIVGHKDHGKTTLMERLTGERMAAEEPGDTTQQVVVREASIPTGGEPLHATLLDTPGDELFEVVRGRAIHIADAAVVVMSAEGGEAQTRDAILQADRFKVPVVFCINKADLEFSDAKVAIAELRTQCIQMYKAGLIESDLKDCVDNAVAISARTGACLPELGAEIARRLSKVTLPTNPVFLADVFGGVKLAQVEDFIRRTNCLVSSGAPPIAVCFVLELERTHSFGVMLTVVVRHGVLIEGCYFVAGTEYGRVSGIYPPHGRVAPDTKIERAAVGRTVRVTGLKTVEGTSADDLLLVLPQHEAFRLSQYRKEVQLLRSHQVEGPPLEVPWAVLLKPKEDAGYDVTSTLQHEPDNSEAESAENRSDDDTAVYDDAFPSTSIYLRPVDDTVSGSGEIGVETDYETCDQPYPENADNEPSTSTTADDDSDDWSEVEASPHDEWASKVEEQNKALLERWRSKLPPLPANNKTPKAHGGIEAPAVTPDMGRPVIPVILRANFVGTFDALLDGFEALEKKHRVRIPVVHGGLGSVSPNDIVQADIGNKFGHCPVYAFQVPVLNDAVKHAVINHVTVKQFNVYSDLLADVERRCESAVRRMEEKRSRELLRR</sequence>
<keyword evidence="2 8" id="KW-0396">Initiation factor</keyword>
<dbReference type="Gene3D" id="2.40.30.10">
    <property type="entry name" value="Translation factors"/>
    <property type="match status" value="1"/>
</dbReference>
<gene>
    <name evidence="8" type="ORF">BOVATA_037340</name>
</gene>
<feature type="region of interest" description="Disordered" evidence="6">
    <location>
        <begin position="513"/>
        <end position="569"/>
    </location>
</feature>
<dbReference type="GO" id="GO:0003924">
    <property type="term" value="F:GTPase activity"/>
    <property type="evidence" value="ECO:0007669"/>
    <property type="project" value="InterPro"/>
</dbReference>
<dbReference type="GO" id="GO:0003743">
    <property type="term" value="F:translation initiation factor activity"/>
    <property type="evidence" value="ECO:0007669"/>
    <property type="project" value="UniProtKB-KW"/>
</dbReference>
<dbReference type="InterPro" id="IPR023115">
    <property type="entry name" value="TIF_IF2_dom3"/>
</dbReference>
<dbReference type="OrthoDB" id="361630at2759"/>
<dbReference type="SUPFAM" id="SSF50447">
    <property type="entry name" value="Translation proteins"/>
    <property type="match status" value="1"/>
</dbReference>
<dbReference type="SUPFAM" id="SSF52540">
    <property type="entry name" value="P-loop containing nucleoside triphosphate hydrolases"/>
    <property type="match status" value="1"/>
</dbReference>
<dbReference type="InterPro" id="IPR027417">
    <property type="entry name" value="P-loop_NTPase"/>
</dbReference>
<keyword evidence="9" id="KW-1185">Reference proteome</keyword>
<feature type="region of interest" description="Disordered" evidence="6">
    <location>
        <begin position="475"/>
        <end position="501"/>
    </location>
</feature>
<dbReference type="InterPro" id="IPR000795">
    <property type="entry name" value="T_Tr_GTP-bd_dom"/>
</dbReference>
<evidence type="ECO:0000259" key="7">
    <source>
        <dbReference type="PROSITE" id="PS51722"/>
    </source>
</evidence>
<comment type="caution">
    <text evidence="8">The sequence shown here is derived from an EMBL/GenBank/DDBJ whole genome shotgun (WGS) entry which is preliminary data.</text>
</comment>
<accession>A0A2H6KGY4</accession>
<dbReference type="Gene3D" id="3.40.50.300">
    <property type="entry name" value="P-loop containing nucleotide triphosphate hydrolases"/>
    <property type="match status" value="1"/>
</dbReference>
<dbReference type="GeneID" id="39876011"/>
<evidence type="ECO:0000313" key="9">
    <source>
        <dbReference type="Proteomes" id="UP000236319"/>
    </source>
</evidence>
<comment type="similarity">
    <text evidence="1">Belongs to the TRAFAC class translation factor GTPase superfamily. Classic translation factor GTPase family. IF-2 subfamily.</text>
</comment>
<evidence type="ECO:0000256" key="5">
    <source>
        <dbReference type="ARBA" id="ARBA00023134"/>
    </source>
</evidence>
<organism evidence="8 9">
    <name type="scientific">Babesia ovata</name>
    <dbReference type="NCBI Taxonomy" id="189622"/>
    <lineage>
        <taxon>Eukaryota</taxon>
        <taxon>Sar</taxon>
        <taxon>Alveolata</taxon>
        <taxon>Apicomplexa</taxon>
        <taxon>Aconoidasida</taxon>
        <taxon>Piroplasmida</taxon>
        <taxon>Babesiidae</taxon>
        <taxon>Babesia</taxon>
    </lineage>
</organism>
<proteinExistence type="inferred from homology"/>
<dbReference type="EMBL" id="BDSA01000004">
    <property type="protein sequence ID" value="GBE62241.1"/>
    <property type="molecule type" value="Genomic_DNA"/>
</dbReference>
<dbReference type="VEuPathDB" id="PiroplasmaDB:BOVATA_037340"/>
<evidence type="ECO:0000256" key="1">
    <source>
        <dbReference type="ARBA" id="ARBA00007733"/>
    </source>
</evidence>
<keyword evidence="3" id="KW-0547">Nucleotide-binding</keyword>
<dbReference type="InterPro" id="IPR005225">
    <property type="entry name" value="Small_GTP-bd"/>
</dbReference>
<dbReference type="AlphaFoldDB" id="A0A2H6KGY4"/>
<dbReference type="Gene3D" id="3.40.50.10050">
    <property type="entry name" value="Translation initiation factor IF- 2, domain 3"/>
    <property type="match status" value="1"/>
</dbReference>
<reference evidence="8 9" key="1">
    <citation type="journal article" date="2017" name="BMC Genomics">
        <title>Whole-genome assembly of Babesia ovata and comparative genomics between closely related pathogens.</title>
        <authorList>
            <person name="Yamagishi J."/>
            <person name="Asada M."/>
            <person name="Hakimi H."/>
            <person name="Tanaka T.Q."/>
            <person name="Sugimoto C."/>
            <person name="Kawazu S."/>
        </authorList>
    </citation>
    <scope>NUCLEOTIDE SEQUENCE [LARGE SCALE GENOMIC DNA]</scope>
    <source>
        <strain evidence="8 9">Miyake</strain>
    </source>
</reference>
<dbReference type="InterPro" id="IPR009000">
    <property type="entry name" value="Transl_B-barrel_sf"/>
</dbReference>
<dbReference type="SUPFAM" id="SSF52156">
    <property type="entry name" value="Initiation factor IF2/eIF5b, domain 3"/>
    <property type="match status" value="1"/>
</dbReference>
<dbReference type="PANTHER" id="PTHR43381:SF20">
    <property type="entry name" value="TRANSLATION INITIATION FACTOR IF-2, MITOCHONDRIAL"/>
    <property type="match status" value="1"/>
</dbReference>
<dbReference type="RefSeq" id="XP_028868484.1">
    <property type="nucleotide sequence ID" value="XM_029012651.1"/>
</dbReference>
<feature type="domain" description="Tr-type G" evidence="7">
    <location>
        <begin position="125"/>
        <end position="306"/>
    </location>
</feature>
<dbReference type="PRINTS" id="PR00315">
    <property type="entry name" value="ELONGATNFCT"/>
</dbReference>
<dbReference type="PANTHER" id="PTHR43381">
    <property type="entry name" value="TRANSLATION INITIATION FACTOR IF-2-RELATED"/>
    <property type="match status" value="1"/>
</dbReference>
<name>A0A2H6KGY4_9APIC</name>
<dbReference type="InterPro" id="IPR015760">
    <property type="entry name" value="TIF_IF2"/>
</dbReference>
<dbReference type="GO" id="GO:0005737">
    <property type="term" value="C:cytoplasm"/>
    <property type="evidence" value="ECO:0007669"/>
    <property type="project" value="TreeGrafter"/>
</dbReference>
<keyword evidence="4" id="KW-0648">Protein biosynthesis</keyword>
<protein>
    <submittedName>
        <fullName evidence="8">Translation initiation factor</fullName>
    </submittedName>
</protein>
<evidence type="ECO:0000313" key="8">
    <source>
        <dbReference type="EMBL" id="GBE62241.1"/>
    </source>
</evidence>
<dbReference type="PROSITE" id="PS51722">
    <property type="entry name" value="G_TR_2"/>
    <property type="match status" value="1"/>
</dbReference>